<dbReference type="SUPFAM" id="SSF49464">
    <property type="entry name" value="Carboxypeptidase regulatory domain-like"/>
    <property type="match status" value="1"/>
</dbReference>
<keyword evidence="1" id="KW-0732">Signal</keyword>
<evidence type="ECO:0000256" key="1">
    <source>
        <dbReference type="SAM" id="SignalP"/>
    </source>
</evidence>
<comment type="caution">
    <text evidence="2">The sequence shown here is derived from an EMBL/GenBank/DDBJ whole genome shotgun (WGS) entry which is preliminary data.</text>
</comment>
<keyword evidence="2" id="KW-0121">Carboxypeptidase</keyword>
<gene>
    <name evidence="2" type="ORF">IRJ16_16270</name>
</gene>
<reference evidence="2" key="1">
    <citation type="submission" date="2020-10" db="EMBL/GenBank/DDBJ databases">
        <title>Mucilaginibacter mali sp. nov., isolated from rhizosphere soil of apple orchard.</title>
        <authorList>
            <person name="Lee J.-S."/>
            <person name="Kim H.S."/>
            <person name="Kim J.-S."/>
        </authorList>
    </citation>
    <scope>NUCLEOTIDE SEQUENCE</scope>
    <source>
        <strain evidence="2">KCTC 22746</strain>
    </source>
</reference>
<dbReference type="RefSeq" id="WP_194112675.1">
    <property type="nucleotide sequence ID" value="NZ_JADFFL010000006.1"/>
</dbReference>
<dbReference type="InterPro" id="IPR008969">
    <property type="entry name" value="CarboxyPept-like_regulatory"/>
</dbReference>
<proteinExistence type="predicted"/>
<dbReference type="GO" id="GO:0004180">
    <property type="term" value="F:carboxypeptidase activity"/>
    <property type="evidence" value="ECO:0007669"/>
    <property type="project" value="UniProtKB-KW"/>
</dbReference>
<keyword evidence="2" id="KW-0378">Hydrolase</keyword>
<protein>
    <submittedName>
        <fullName evidence="2">Carboxypeptidase-like regulatory domain-containing protein</fullName>
    </submittedName>
</protein>
<dbReference type="Proteomes" id="UP000622475">
    <property type="component" value="Unassembled WGS sequence"/>
</dbReference>
<accession>A0A929KXG8</accession>
<keyword evidence="2" id="KW-0645">Protease</keyword>
<keyword evidence="3" id="KW-1185">Reference proteome</keyword>
<name>A0A929KXG8_9SPHI</name>
<dbReference type="Gene3D" id="2.60.40.1120">
    <property type="entry name" value="Carboxypeptidase-like, regulatory domain"/>
    <property type="match status" value="1"/>
</dbReference>
<dbReference type="AlphaFoldDB" id="A0A929KXG8"/>
<evidence type="ECO:0000313" key="2">
    <source>
        <dbReference type="EMBL" id="MBE9663444.1"/>
    </source>
</evidence>
<sequence length="387" mass="43765">MRQAFLFVFRTLAIVAFSFFAQGTAFAQSLSISGKVIDEQKLPMPSATVFLGGTKKITATDVDGKFSFRGLSPGSYIITVKMVGYTPYFQNVTIKESMTDIVIEMEPNATALREVKISADDKEWRNKYALFKQSFLGTTKNGRKCKIINPTVLRLWYENGRNQLKGSSDDFLIIENPELGYRVKYLIKKFEYDHRMVTTNYDGETSFEDMDGTPEQKAKWQQNRRDAYYGSPMHFFRAVYAGKLSPINEGFLVRGIMEPYALANNEMIQRMRPPVIIDPHPVKLDTIVTVLDSGFVALKFQRDMFIRFNKNGGPLKMLKIAESGNNGEVSFDTEASIMQLSGGEVIIDSRGKVAGDMSLLIVGKWGYLRIGDLLPFEYRPDPQGNSR</sequence>
<feature type="chain" id="PRO_5037059775" evidence="1">
    <location>
        <begin position="28"/>
        <end position="387"/>
    </location>
</feature>
<evidence type="ECO:0000313" key="3">
    <source>
        <dbReference type="Proteomes" id="UP000622475"/>
    </source>
</evidence>
<dbReference type="Pfam" id="PF13715">
    <property type="entry name" value="CarbopepD_reg_2"/>
    <property type="match status" value="1"/>
</dbReference>
<organism evidence="2 3">
    <name type="scientific">Mucilaginibacter myungsuensis</name>
    <dbReference type="NCBI Taxonomy" id="649104"/>
    <lineage>
        <taxon>Bacteria</taxon>
        <taxon>Pseudomonadati</taxon>
        <taxon>Bacteroidota</taxon>
        <taxon>Sphingobacteriia</taxon>
        <taxon>Sphingobacteriales</taxon>
        <taxon>Sphingobacteriaceae</taxon>
        <taxon>Mucilaginibacter</taxon>
    </lineage>
</organism>
<dbReference type="EMBL" id="JADFFL010000006">
    <property type="protein sequence ID" value="MBE9663444.1"/>
    <property type="molecule type" value="Genomic_DNA"/>
</dbReference>
<feature type="signal peptide" evidence="1">
    <location>
        <begin position="1"/>
        <end position="27"/>
    </location>
</feature>